<comment type="caution">
    <text evidence="3">The sequence shown here is derived from an EMBL/GenBank/DDBJ whole genome shotgun (WGS) entry which is preliminary data.</text>
</comment>
<dbReference type="GO" id="GO:0016020">
    <property type="term" value="C:membrane"/>
    <property type="evidence" value="ECO:0007669"/>
    <property type="project" value="TreeGrafter"/>
</dbReference>
<dbReference type="SUPFAM" id="SSF53474">
    <property type="entry name" value="alpha/beta-Hydrolases"/>
    <property type="match status" value="1"/>
</dbReference>
<evidence type="ECO:0000313" key="3">
    <source>
        <dbReference type="EMBL" id="MBA8954344.1"/>
    </source>
</evidence>
<feature type="domain" description="AB hydrolase-1" evidence="2">
    <location>
        <begin position="58"/>
        <end position="285"/>
    </location>
</feature>
<keyword evidence="4" id="KW-1185">Reference proteome</keyword>
<protein>
    <submittedName>
        <fullName evidence="3">Pimeloyl-ACP methyl ester carboxylesterase</fullName>
    </submittedName>
</protein>
<evidence type="ECO:0000313" key="4">
    <source>
        <dbReference type="Proteomes" id="UP000572680"/>
    </source>
</evidence>
<dbReference type="PANTHER" id="PTHR43798">
    <property type="entry name" value="MONOACYLGLYCEROL LIPASE"/>
    <property type="match status" value="1"/>
</dbReference>
<gene>
    <name evidence="3" type="ORF">HNR61_005998</name>
</gene>
<reference evidence="3 4" key="1">
    <citation type="submission" date="2020-08" db="EMBL/GenBank/DDBJ databases">
        <title>Genomic Encyclopedia of Type Strains, Phase IV (KMG-IV): sequencing the most valuable type-strain genomes for metagenomic binning, comparative biology and taxonomic classification.</title>
        <authorList>
            <person name="Goeker M."/>
        </authorList>
    </citation>
    <scope>NUCLEOTIDE SEQUENCE [LARGE SCALE GENOMIC DNA]</scope>
    <source>
        <strain evidence="3 4">DSM 44197</strain>
    </source>
</reference>
<dbReference type="GO" id="GO:0016787">
    <property type="term" value="F:hydrolase activity"/>
    <property type="evidence" value="ECO:0007669"/>
    <property type="project" value="UniProtKB-KW"/>
</dbReference>
<dbReference type="AlphaFoldDB" id="A0A7W3QP73"/>
<dbReference type="Gene3D" id="3.40.50.1820">
    <property type="entry name" value="alpha/beta hydrolase"/>
    <property type="match status" value="1"/>
</dbReference>
<name>A0A7W3QP73_ACTNM</name>
<sequence length="298" mass="31751">MTRTGVGRFSGEGARARFLAAYDAAMALWPEPRREVDVETSFGTVHAHRYGAGEGIPLVLLHGHGSNASAWHPQVAAFGARHPVIAIDTLDDPGRSVQRVVARDSADNARWLAEAFDGLGLERAHLVGHSYGGWLALNQVVHGGAGRVASVTLLDPAGLARVPARFVATLALAGAAMFAPYRFRPALGRALANAALTQPPVLMRPVMLAARTFRPAARPLVRPFTDEELRAVDVPVLAMFGARSTLLRPREAAERVRALIPDARTETVAGAGHGLPMERPDVVNARVLEFVAGVTASR</sequence>
<proteinExistence type="predicted"/>
<dbReference type="Proteomes" id="UP000572680">
    <property type="component" value="Unassembled WGS sequence"/>
</dbReference>
<dbReference type="EMBL" id="JACJIA010000008">
    <property type="protein sequence ID" value="MBA8954344.1"/>
    <property type="molecule type" value="Genomic_DNA"/>
</dbReference>
<dbReference type="InterPro" id="IPR029058">
    <property type="entry name" value="AB_hydrolase_fold"/>
</dbReference>
<dbReference type="InterPro" id="IPR050266">
    <property type="entry name" value="AB_hydrolase_sf"/>
</dbReference>
<organism evidence="3 4">
    <name type="scientific">Actinomadura namibiensis</name>
    <dbReference type="NCBI Taxonomy" id="182080"/>
    <lineage>
        <taxon>Bacteria</taxon>
        <taxon>Bacillati</taxon>
        <taxon>Actinomycetota</taxon>
        <taxon>Actinomycetes</taxon>
        <taxon>Streptosporangiales</taxon>
        <taxon>Thermomonosporaceae</taxon>
        <taxon>Actinomadura</taxon>
    </lineage>
</organism>
<keyword evidence="1" id="KW-0378">Hydrolase</keyword>
<evidence type="ECO:0000256" key="1">
    <source>
        <dbReference type="ARBA" id="ARBA00022801"/>
    </source>
</evidence>
<evidence type="ECO:0000259" key="2">
    <source>
        <dbReference type="Pfam" id="PF12697"/>
    </source>
</evidence>
<dbReference type="PANTHER" id="PTHR43798:SF31">
    <property type="entry name" value="AB HYDROLASE SUPERFAMILY PROTEIN YCLE"/>
    <property type="match status" value="1"/>
</dbReference>
<dbReference type="InterPro" id="IPR000073">
    <property type="entry name" value="AB_hydrolase_1"/>
</dbReference>
<dbReference type="Pfam" id="PF12697">
    <property type="entry name" value="Abhydrolase_6"/>
    <property type="match status" value="1"/>
</dbReference>
<accession>A0A7W3QP73</accession>
<dbReference type="RefSeq" id="WP_220509914.1">
    <property type="nucleotide sequence ID" value="NZ_BAAALP010000023.1"/>
</dbReference>